<accession>A0A0B7BHW6</accession>
<feature type="non-terminal residue" evidence="1">
    <location>
        <position position="1"/>
    </location>
</feature>
<name>A0A0B7BHW6_9EUPU</name>
<protein>
    <submittedName>
        <fullName evidence="1">Uncharacterized protein</fullName>
    </submittedName>
</protein>
<proteinExistence type="predicted"/>
<gene>
    <name evidence="1" type="primary">ORF188764</name>
</gene>
<sequence>RRKQQNRLKQIQGQQLLAPAVMNVMKMVPLQTVHLLTIRTHETFDEMSKGYNRSGNKV</sequence>
<dbReference type="EMBL" id="HACG01045658">
    <property type="protein sequence ID" value="CEK92523.1"/>
    <property type="molecule type" value="Transcribed_RNA"/>
</dbReference>
<organism evidence="1">
    <name type="scientific">Arion vulgaris</name>
    <dbReference type="NCBI Taxonomy" id="1028688"/>
    <lineage>
        <taxon>Eukaryota</taxon>
        <taxon>Metazoa</taxon>
        <taxon>Spiralia</taxon>
        <taxon>Lophotrochozoa</taxon>
        <taxon>Mollusca</taxon>
        <taxon>Gastropoda</taxon>
        <taxon>Heterobranchia</taxon>
        <taxon>Euthyneura</taxon>
        <taxon>Panpulmonata</taxon>
        <taxon>Eupulmonata</taxon>
        <taxon>Stylommatophora</taxon>
        <taxon>Helicina</taxon>
        <taxon>Arionoidea</taxon>
        <taxon>Arionidae</taxon>
        <taxon>Arion</taxon>
    </lineage>
</organism>
<dbReference type="AlphaFoldDB" id="A0A0B7BHW6"/>
<evidence type="ECO:0000313" key="1">
    <source>
        <dbReference type="EMBL" id="CEK92523.1"/>
    </source>
</evidence>
<reference evidence="1" key="1">
    <citation type="submission" date="2014-12" db="EMBL/GenBank/DDBJ databases">
        <title>Insight into the proteome of Arion vulgaris.</title>
        <authorList>
            <person name="Aradska J."/>
            <person name="Bulat T."/>
            <person name="Smidak R."/>
            <person name="Sarate P."/>
            <person name="Gangsoo J."/>
            <person name="Sialana F."/>
            <person name="Bilban M."/>
            <person name="Lubec G."/>
        </authorList>
    </citation>
    <scope>NUCLEOTIDE SEQUENCE</scope>
    <source>
        <tissue evidence="1">Skin</tissue>
    </source>
</reference>